<feature type="compositionally biased region" description="Basic and acidic residues" evidence="1">
    <location>
        <begin position="84"/>
        <end position="103"/>
    </location>
</feature>
<feature type="region of interest" description="Disordered" evidence="1">
    <location>
        <begin position="1"/>
        <end position="35"/>
    </location>
</feature>
<feature type="region of interest" description="Disordered" evidence="1">
    <location>
        <begin position="48"/>
        <end position="103"/>
    </location>
</feature>
<organism evidence="2 3">
    <name type="scientific">Cladonia borealis</name>
    <dbReference type="NCBI Taxonomy" id="184061"/>
    <lineage>
        <taxon>Eukaryota</taxon>
        <taxon>Fungi</taxon>
        <taxon>Dikarya</taxon>
        <taxon>Ascomycota</taxon>
        <taxon>Pezizomycotina</taxon>
        <taxon>Lecanoromycetes</taxon>
        <taxon>OSLEUM clade</taxon>
        <taxon>Lecanoromycetidae</taxon>
        <taxon>Lecanorales</taxon>
        <taxon>Lecanorineae</taxon>
        <taxon>Cladoniaceae</taxon>
        <taxon>Cladonia</taxon>
    </lineage>
</organism>
<evidence type="ECO:0000256" key="1">
    <source>
        <dbReference type="SAM" id="MobiDB-lite"/>
    </source>
</evidence>
<evidence type="ECO:0000313" key="3">
    <source>
        <dbReference type="Proteomes" id="UP001166286"/>
    </source>
</evidence>
<evidence type="ECO:0000313" key="2">
    <source>
        <dbReference type="EMBL" id="KAK0516570.1"/>
    </source>
</evidence>
<name>A0AA39V9U8_9LECA</name>
<dbReference type="Proteomes" id="UP001166286">
    <property type="component" value="Unassembled WGS sequence"/>
</dbReference>
<feature type="compositionally biased region" description="Polar residues" evidence="1">
    <location>
        <begin position="48"/>
        <end position="66"/>
    </location>
</feature>
<dbReference type="AlphaFoldDB" id="A0AA39V9U8"/>
<sequence>MAENQEGSPSSGGLGGIGDKLSEAAGGSSTGGNVQSYISKGIETVQQSVFGQGDQSASGESGTGQDQSHHAAVDQAHPETISEYLRDKHMSTTKEEREGPRLG</sequence>
<keyword evidence="3" id="KW-1185">Reference proteome</keyword>
<dbReference type="EMBL" id="JAFEKC020000002">
    <property type="protein sequence ID" value="KAK0516570.1"/>
    <property type="molecule type" value="Genomic_DNA"/>
</dbReference>
<protein>
    <submittedName>
        <fullName evidence="2">Uncharacterized protein</fullName>
    </submittedName>
</protein>
<accession>A0AA39V9U8</accession>
<proteinExistence type="predicted"/>
<gene>
    <name evidence="2" type="ORF">JMJ35_001173</name>
</gene>
<comment type="caution">
    <text evidence="2">The sequence shown here is derived from an EMBL/GenBank/DDBJ whole genome shotgun (WGS) entry which is preliminary data.</text>
</comment>
<reference evidence="2" key="1">
    <citation type="submission" date="2023-03" db="EMBL/GenBank/DDBJ databases">
        <title>Complete genome of Cladonia borealis.</title>
        <authorList>
            <person name="Park H."/>
        </authorList>
    </citation>
    <scope>NUCLEOTIDE SEQUENCE</scope>
    <source>
        <strain evidence="2">ANT050790</strain>
    </source>
</reference>